<dbReference type="RefSeq" id="WP_267653296.1">
    <property type="nucleotide sequence ID" value="NZ_JAOVZR010000001.1"/>
</dbReference>
<keyword evidence="1" id="KW-1133">Transmembrane helix</keyword>
<accession>A0ABT3Z7G2</accession>
<keyword evidence="3" id="KW-1185">Reference proteome</keyword>
<comment type="caution">
    <text evidence="2">The sequence shown here is derived from an EMBL/GenBank/DDBJ whole genome shotgun (WGS) entry which is preliminary data.</text>
</comment>
<gene>
    <name evidence="2" type="ORF">OEG84_08200</name>
</gene>
<keyword evidence="1" id="KW-0812">Transmembrane</keyword>
<sequence>MSNRTYNSLSILLRIVALTAFFVGPVGAYAYANAGDKGPGMTGAGFVLYMSLQRNSL</sequence>
<reference evidence="2" key="1">
    <citation type="submission" date="2022-10" db="EMBL/GenBank/DDBJ databases">
        <title>Hoeflea sp. G2-23, isolated from marine algae.</title>
        <authorList>
            <person name="Kristyanto S."/>
            <person name="Kim J.M."/>
            <person name="Jeon C.O."/>
        </authorList>
    </citation>
    <scope>NUCLEOTIDE SEQUENCE</scope>
    <source>
        <strain evidence="2">G2-23</strain>
    </source>
</reference>
<keyword evidence="1" id="KW-0472">Membrane</keyword>
<organism evidence="2 3">
    <name type="scientific">Hoeflea algicola</name>
    <dbReference type="NCBI Taxonomy" id="2983763"/>
    <lineage>
        <taxon>Bacteria</taxon>
        <taxon>Pseudomonadati</taxon>
        <taxon>Pseudomonadota</taxon>
        <taxon>Alphaproteobacteria</taxon>
        <taxon>Hyphomicrobiales</taxon>
        <taxon>Rhizobiaceae</taxon>
        <taxon>Hoeflea</taxon>
    </lineage>
</organism>
<protein>
    <submittedName>
        <fullName evidence="2">Uncharacterized protein</fullName>
    </submittedName>
</protein>
<name>A0ABT3Z7G2_9HYPH</name>
<dbReference type="EMBL" id="JAOVZR010000001">
    <property type="protein sequence ID" value="MCY0147698.1"/>
    <property type="molecule type" value="Genomic_DNA"/>
</dbReference>
<proteinExistence type="predicted"/>
<evidence type="ECO:0000313" key="2">
    <source>
        <dbReference type="EMBL" id="MCY0147698.1"/>
    </source>
</evidence>
<dbReference type="Proteomes" id="UP001073227">
    <property type="component" value="Unassembled WGS sequence"/>
</dbReference>
<evidence type="ECO:0000256" key="1">
    <source>
        <dbReference type="SAM" id="Phobius"/>
    </source>
</evidence>
<feature type="transmembrane region" description="Helical" evidence="1">
    <location>
        <begin position="12"/>
        <end position="32"/>
    </location>
</feature>
<evidence type="ECO:0000313" key="3">
    <source>
        <dbReference type="Proteomes" id="UP001073227"/>
    </source>
</evidence>